<sequence>MSAHSKRKTYFEKCPVCGGEDHPLVDETIYFDELAPNVPVLAEVTPGHWVKVIERRPAKT</sequence>
<dbReference type="AlphaFoldDB" id="A0A0P8AEF2"/>
<dbReference type="EMBL" id="LKCM01000008">
    <property type="protein sequence ID" value="KPQ45377.1"/>
    <property type="molecule type" value="Genomic_DNA"/>
</dbReference>
<name>A0A0P8AEF2_9EURY</name>
<dbReference type="Proteomes" id="UP000050360">
    <property type="component" value="Unassembled WGS sequence"/>
</dbReference>
<organism evidence="1 2">
    <name type="scientific">Candidatus Methanoperedens nitratireducens</name>
    <dbReference type="NCBI Taxonomy" id="1392998"/>
    <lineage>
        <taxon>Archaea</taxon>
        <taxon>Methanobacteriati</taxon>
        <taxon>Methanobacteriota</taxon>
        <taxon>Stenosarchaea group</taxon>
        <taxon>Methanomicrobia</taxon>
        <taxon>Methanosarcinales</taxon>
        <taxon>ANME-2 cluster</taxon>
        <taxon>Candidatus Methanoperedentaceae</taxon>
        <taxon>Candidatus Methanoperedens</taxon>
    </lineage>
</organism>
<reference evidence="1 2" key="1">
    <citation type="submission" date="2015-09" db="EMBL/GenBank/DDBJ databases">
        <title>A metagenomics-based metabolic model of nitrate-dependent anaerobic oxidation of methane by Methanoperedens-like archaea.</title>
        <authorList>
            <person name="Arshad A."/>
            <person name="Speth D.R."/>
            <person name="De Graaf R.M."/>
            <person name="Op Den Camp H.J."/>
            <person name="Jetten M.S."/>
            <person name="Welte C.U."/>
        </authorList>
    </citation>
    <scope>NUCLEOTIDE SEQUENCE [LARGE SCALE GENOMIC DNA]</scope>
</reference>
<proteinExistence type="predicted"/>
<accession>A0A0P8AEF2</accession>
<comment type="caution">
    <text evidence="1">The sequence shown here is derived from an EMBL/GenBank/DDBJ whole genome shotgun (WGS) entry which is preliminary data.</text>
</comment>
<evidence type="ECO:0000313" key="1">
    <source>
        <dbReference type="EMBL" id="KPQ45377.1"/>
    </source>
</evidence>
<gene>
    <name evidence="1" type="ORF">MPEBLZ_00051</name>
</gene>
<evidence type="ECO:0000313" key="2">
    <source>
        <dbReference type="Proteomes" id="UP000050360"/>
    </source>
</evidence>
<protein>
    <submittedName>
        <fullName evidence="1">Uncharacterized protein</fullName>
    </submittedName>
</protein>